<dbReference type="InterPro" id="IPR000743">
    <property type="entry name" value="Glyco_hydro_28"/>
</dbReference>
<keyword evidence="3 4" id="KW-0326">Glycosidase</keyword>
<dbReference type="SMART" id="SM00710">
    <property type="entry name" value="PbH1"/>
    <property type="match status" value="5"/>
</dbReference>
<sequence>MRIKYNPEGNLGLFAKHRTASALWLVLLLVASGAAFRTDKPASPIATIPTKEQVGALNLPADIAPVKAAFTMPLFKKPSFPNYALSITERGAQSGAKVTKEIQATIDEVNRHGGGTVIVPAGKWNTGRISLKSNVNLRLDAGAELYFSGEVEDYRPAVFTRNEGVEVMSLGACIYANGQENIAVTGKGKLIGPAQGGSVRKQVMEGDVVENIIPATKPVAERVYEGYNGSPIFLPMFISPINCKKVYIEGISLENTAFWNIVPVYCDGVIIRGVTVNSVGIPRGDGIDVESSRNVLIEYTTLSCGDDCFTIKAGRGEDGLRVNKPTENVVIRYCLAREGHGGITCGSETAGMIRNLYVHDCVFDNTGVGIRFKTRRPRGGGGENLTYERIRMNLKNAAFNWDMLGSKTYVGDLANRLPARPLNPLTPRYANITAKDIIVENASQFVKVEAIPEMPLTNVVLENLVVNANKLFSAADVQGFTIRNATIHTQDAHITLLDTRKVLFDRVQFTVPGNALLTDVSGEKSANIQFKDCTPQKPQGWRSSTWSK</sequence>
<dbReference type="EMBL" id="BMHT01000010">
    <property type="protein sequence ID" value="GGF26588.1"/>
    <property type="molecule type" value="Genomic_DNA"/>
</dbReference>
<proteinExistence type="inferred from homology"/>
<evidence type="ECO:0000256" key="3">
    <source>
        <dbReference type="ARBA" id="ARBA00023295"/>
    </source>
</evidence>
<reference evidence="6" key="1">
    <citation type="journal article" date="2019" name="Int. J. Syst. Evol. Microbiol.">
        <title>The Global Catalogue of Microorganisms (GCM) 10K type strain sequencing project: providing services to taxonomists for standard genome sequencing and annotation.</title>
        <authorList>
            <consortium name="The Broad Institute Genomics Platform"/>
            <consortium name="The Broad Institute Genome Sequencing Center for Infectious Disease"/>
            <person name="Wu L."/>
            <person name="Ma J."/>
        </authorList>
    </citation>
    <scope>NUCLEOTIDE SEQUENCE [LARGE SCALE GENOMIC DNA]</scope>
    <source>
        <strain evidence="6">CGMCC 1.15197</strain>
    </source>
</reference>
<organism evidence="5 6">
    <name type="scientific">Hymenobacter cavernae</name>
    <dbReference type="NCBI Taxonomy" id="2044852"/>
    <lineage>
        <taxon>Bacteria</taxon>
        <taxon>Pseudomonadati</taxon>
        <taxon>Bacteroidota</taxon>
        <taxon>Cytophagia</taxon>
        <taxon>Cytophagales</taxon>
        <taxon>Hymenobacteraceae</taxon>
        <taxon>Hymenobacter</taxon>
    </lineage>
</organism>
<evidence type="ECO:0000313" key="5">
    <source>
        <dbReference type="EMBL" id="GGF26588.1"/>
    </source>
</evidence>
<dbReference type="SUPFAM" id="SSF51126">
    <property type="entry name" value="Pectin lyase-like"/>
    <property type="match status" value="1"/>
</dbReference>
<gene>
    <name evidence="5" type="ORF">GCM10011383_42630</name>
</gene>
<dbReference type="PANTHER" id="PTHR31339:SF9">
    <property type="entry name" value="PLASMIN AND FIBRONECTIN-BINDING PROTEIN A"/>
    <property type="match status" value="1"/>
</dbReference>
<comment type="similarity">
    <text evidence="1 4">Belongs to the glycosyl hydrolase 28 family.</text>
</comment>
<evidence type="ECO:0000313" key="6">
    <source>
        <dbReference type="Proteomes" id="UP000632273"/>
    </source>
</evidence>
<evidence type="ECO:0000256" key="2">
    <source>
        <dbReference type="ARBA" id="ARBA00022801"/>
    </source>
</evidence>
<protein>
    <submittedName>
        <fullName evidence="5">Polygalacturonase</fullName>
    </submittedName>
</protein>
<dbReference type="RefSeq" id="WP_188816123.1">
    <property type="nucleotide sequence ID" value="NZ_BMHT01000010.1"/>
</dbReference>
<evidence type="ECO:0000256" key="1">
    <source>
        <dbReference type="ARBA" id="ARBA00008834"/>
    </source>
</evidence>
<dbReference type="InterPro" id="IPR051801">
    <property type="entry name" value="GH28_Enzymes"/>
</dbReference>
<dbReference type="InterPro" id="IPR006626">
    <property type="entry name" value="PbH1"/>
</dbReference>
<dbReference type="PANTHER" id="PTHR31339">
    <property type="entry name" value="PECTIN LYASE-RELATED"/>
    <property type="match status" value="1"/>
</dbReference>
<dbReference type="Gene3D" id="2.160.20.10">
    <property type="entry name" value="Single-stranded right-handed beta-helix, Pectin lyase-like"/>
    <property type="match status" value="1"/>
</dbReference>
<keyword evidence="6" id="KW-1185">Reference proteome</keyword>
<name>A0ABQ1UTE8_9BACT</name>
<dbReference type="InterPro" id="IPR011050">
    <property type="entry name" value="Pectin_lyase_fold/virulence"/>
</dbReference>
<comment type="caution">
    <text evidence="5">The sequence shown here is derived from an EMBL/GenBank/DDBJ whole genome shotgun (WGS) entry which is preliminary data.</text>
</comment>
<dbReference type="Pfam" id="PF00295">
    <property type="entry name" value="Glyco_hydro_28"/>
    <property type="match status" value="1"/>
</dbReference>
<dbReference type="InterPro" id="IPR012334">
    <property type="entry name" value="Pectin_lyas_fold"/>
</dbReference>
<accession>A0ABQ1UTE8</accession>
<evidence type="ECO:0000256" key="4">
    <source>
        <dbReference type="RuleBase" id="RU361169"/>
    </source>
</evidence>
<keyword evidence="2 4" id="KW-0378">Hydrolase</keyword>
<dbReference type="Proteomes" id="UP000632273">
    <property type="component" value="Unassembled WGS sequence"/>
</dbReference>